<dbReference type="EMBL" id="LAZR01000274">
    <property type="protein sequence ID" value="KKN77732.1"/>
    <property type="molecule type" value="Genomic_DNA"/>
</dbReference>
<protein>
    <submittedName>
        <fullName evidence="1">Uncharacterized protein</fullName>
    </submittedName>
</protein>
<organism evidence="1">
    <name type="scientific">marine sediment metagenome</name>
    <dbReference type="NCBI Taxonomy" id="412755"/>
    <lineage>
        <taxon>unclassified sequences</taxon>
        <taxon>metagenomes</taxon>
        <taxon>ecological metagenomes</taxon>
    </lineage>
</organism>
<comment type="caution">
    <text evidence="1">The sequence shown here is derived from an EMBL/GenBank/DDBJ whole genome shotgun (WGS) entry which is preliminary data.</text>
</comment>
<evidence type="ECO:0000313" key="1">
    <source>
        <dbReference type="EMBL" id="KKN77732.1"/>
    </source>
</evidence>
<name>A0A0F9TRZ1_9ZZZZ</name>
<dbReference type="AlphaFoldDB" id="A0A0F9TRZ1"/>
<reference evidence="1" key="1">
    <citation type="journal article" date="2015" name="Nature">
        <title>Complex archaea that bridge the gap between prokaryotes and eukaryotes.</title>
        <authorList>
            <person name="Spang A."/>
            <person name="Saw J.H."/>
            <person name="Jorgensen S.L."/>
            <person name="Zaremba-Niedzwiedzka K."/>
            <person name="Martijn J."/>
            <person name="Lind A.E."/>
            <person name="van Eijk R."/>
            <person name="Schleper C."/>
            <person name="Guy L."/>
            <person name="Ettema T.J."/>
        </authorList>
    </citation>
    <scope>NUCLEOTIDE SEQUENCE</scope>
</reference>
<sequence length="61" mass="6887">MSDRTVVEFKCDLCGATMVALPGKVPPKKWFRPTFNGKVYDVCVYCADTIWGLVCTRKNAR</sequence>
<proteinExistence type="predicted"/>
<gene>
    <name evidence="1" type="ORF">LCGC14_0357060</name>
</gene>
<accession>A0A0F9TRZ1</accession>